<protein>
    <submittedName>
        <fullName evidence="4">Anti-RNA polymerase sigma 70 factor</fullName>
    </submittedName>
</protein>
<dbReference type="Proteomes" id="UP000194841">
    <property type="component" value="Unassembled WGS sequence"/>
</dbReference>
<comment type="similarity">
    <text evidence="3">Belongs to the Rsd/AlgQ family.</text>
</comment>
<evidence type="ECO:0000313" key="4">
    <source>
        <dbReference type="EMBL" id="OUL56076.1"/>
    </source>
</evidence>
<keyword evidence="1 3" id="KW-0805">Transcription regulation</keyword>
<dbReference type="OrthoDB" id="5567237at2"/>
<dbReference type="RefSeq" id="WP_086745993.1">
    <property type="nucleotide sequence ID" value="NZ_MWPV01000008.1"/>
</dbReference>
<evidence type="ECO:0000256" key="1">
    <source>
        <dbReference type="ARBA" id="ARBA00023015"/>
    </source>
</evidence>
<gene>
    <name evidence="4" type="ORF">B1199_20465</name>
</gene>
<evidence type="ECO:0000313" key="5">
    <source>
        <dbReference type="Proteomes" id="UP000194841"/>
    </source>
</evidence>
<evidence type="ECO:0000256" key="3">
    <source>
        <dbReference type="RuleBase" id="RU004409"/>
    </source>
</evidence>
<dbReference type="PIRSF" id="PIRSF016548">
    <property type="entry name" value="Rsd_AlgQ"/>
    <property type="match status" value="1"/>
</dbReference>
<keyword evidence="2 3" id="KW-0804">Transcription</keyword>
<reference evidence="4 5" key="1">
    <citation type="submission" date="2017-02" db="EMBL/GenBank/DDBJ databases">
        <title>Pseudoalteromonas ulvae TC14 Genome.</title>
        <authorList>
            <person name="Molmeret M."/>
        </authorList>
    </citation>
    <scope>NUCLEOTIDE SEQUENCE [LARGE SCALE GENOMIC DNA]</scope>
    <source>
        <strain evidence="4">TC14</strain>
    </source>
</reference>
<organism evidence="4 5">
    <name type="scientific">Pseudoalteromonas ulvae</name>
    <dbReference type="NCBI Taxonomy" id="107327"/>
    <lineage>
        <taxon>Bacteria</taxon>
        <taxon>Pseudomonadati</taxon>
        <taxon>Pseudomonadota</taxon>
        <taxon>Gammaproteobacteria</taxon>
        <taxon>Alteromonadales</taxon>
        <taxon>Pseudoalteromonadaceae</taxon>
        <taxon>Pseudoalteromonas</taxon>
    </lineage>
</organism>
<dbReference type="EMBL" id="MWPV01000008">
    <property type="protein sequence ID" value="OUL56076.1"/>
    <property type="molecule type" value="Genomic_DNA"/>
</dbReference>
<dbReference type="Pfam" id="PF04353">
    <property type="entry name" value="Rsd_AlgQ"/>
    <property type="match status" value="1"/>
</dbReference>
<dbReference type="NCBIfam" id="NF008723">
    <property type="entry name" value="PRK11718.1"/>
    <property type="match status" value="1"/>
</dbReference>
<keyword evidence="5" id="KW-1185">Reference proteome</keyword>
<dbReference type="GO" id="GO:0006355">
    <property type="term" value="P:regulation of DNA-templated transcription"/>
    <property type="evidence" value="ECO:0007669"/>
    <property type="project" value="InterPro"/>
</dbReference>
<dbReference type="Gene3D" id="1.20.120.1370">
    <property type="entry name" value="Regulator of RNA polymerase sigma(70) subunit, domain 4"/>
    <property type="match status" value="1"/>
</dbReference>
<dbReference type="InterPro" id="IPR038309">
    <property type="entry name" value="Rsd/AlgQ_sf"/>
</dbReference>
<sequence length="157" mass="17976">MLTRLEQAQESWGGSHSVIDSWLEERQELLVQYCKLVGLPPYERSDNALPDKEEIQSFCQILVDYLSAGHFEIYDDIVQACEEKGPQSLALAKTLYPKIASSTDLALNFNDQYADAKKGQDFSKFDSDLSELGEVLEQRFEFEDELIDNLYSNHLDK</sequence>
<evidence type="ECO:0000256" key="2">
    <source>
        <dbReference type="ARBA" id="ARBA00023163"/>
    </source>
</evidence>
<name>A0A244CL50_PSEDV</name>
<accession>A0A244CL50</accession>
<proteinExistence type="inferred from homology"/>
<dbReference type="AlphaFoldDB" id="A0A244CL50"/>
<comment type="caution">
    <text evidence="4">The sequence shown here is derived from an EMBL/GenBank/DDBJ whole genome shotgun (WGS) entry which is preliminary data.</text>
</comment>
<dbReference type="InterPro" id="IPR007448">
    <property type="entry name" value="Sigma70_reg_Rsd_AlgQ"/>
</dbReference>